<dbReference type="EMBL" id="JACIJF010000004">
    <property type="protein sequence ID" value="MBB5710519.1"/>
    <property type="molecule type" value="Genomic_DNA"/>
</dbReference>
<feature type="chain" id="PRO_5032585115" evidence="2">
    <location>
        <begin position="22"/>
        <end position="73"/>
    </location>
</feature>
<keyword evidence="2" id="KW-0732">Signal</keyword>
<gene>
    <name evidence="3" type="ORF">FHT02_001750</name>
</gene>
<evidence type="ECO:0000256" key="1">
    <source>
        <dbReference type="SAM" id="Phobius"/>
    </source>
</evidence>
<sequence length="73" mass="7029">MFTKILAAAAVATLATAPVMAAPAAKLSLSRASTAGENESEVASAAIIGVIATVAIVGGAVVLADNDDDSDSN</sequence>
<feature type="signal peptide" evidence="2">
    <location>
        <begin position="1"/>
        <end position="21"/>
    </location>
</feature>
<comment type="caution">
    <text evidence="3">The sequence shown here is derived from an EMBL/GenBank/DDBJ whole genome shotgun (WGS) entry which is preliminary data.</text>
</comment>
<evidence type="ECO:0000313" key="3">
    <source>
        <dbReference type="EMBL" id="MBB5710519.1"/>
    </source>
</evidence>
<keyword evidence="1" id="KW-0472">Membrane</keyword>
<dbReference type="RefSeq" id="WP_184086536.1">
    <property type="nucleotide sequence ID" value="NZ_JACIJF010000004.1"/>
</dbReference>
<keyword evidence="4" id="KW-1185">Reference proteome</keyword>
<dbReference type="Proteomes" id="UP000527143">
    <property type="component" value="Unassembled WGS sequence"/>
</dbReference>
<proteinExistence type="predicted"/>
<organism evidence="3 4">
    <name type="scientific">Sphingomonas xinjiangensis</name>
    <dbReference type="NCBI Taxonomy" id="643568"/>
    <lineage>
        <taxon>Bacteria</taxon>
        <taxon>Pseudomonadati</taxon>
        <taxon>Pseudomonadota</taxon>
        <taxon>Alphaproteobacteria</taxon>
        <taxon>Sphingomonadales</taxon>
        <taxon>Sphingomonadaceae</taxon>
        <taxon>Sphingomonas</taxon>
    </lineage>
</organism>
<feature type="transmembrane region" description="Helical" evidence="1">
    <location>
        <begin position="45"/>
        <end position="64"/>
    </location>
</feature>
<name>A0A840YEX6_9SPHN</name>
<evidence type="ECO:0000313" key="4">
    <source>
        <dbReference type="Proteomes" id="UP000527143"/>
    </source>
</evidence>
<keyword evidence="1" id="KW-1133">Transmembrane helix</keyword>
<keyword evidence="1" id="KW-0812">Transmembrane</keyword>
<reference evidence="3 4" key="1">
    <citation type="submission" date="2020-08" db="EMBL/GenBank/DDBJ databases">
        <title>Genomic Encyclopedia of Type Strains, Phase IV (KMG-IV): sequencing the most valuable type-strain genomes for metagenomic binning, comparative biology and taxonomic classification.</title>
        <authorList>
            <person name="Goeker M."/>
        </authorList>
    </citation>
    <scope>NUCLEOTIDE SEQUENCE [LARGE SCALE GENOMIC DNA]</scope>
    <source>
        <strain evidence="3 4">DSM 26736</strain>
    </source>
</reference>
<evidence type="ECO:0000256" key="2">
    <source>
        <dbReference type="SAM" id="SignalP"/>
    </source>
</evidence>
<protein>
    <submittedName>
        <fullName evidence="3">Uncharacterized protein</fullName>
    </submittedName>
</protein>
<accession>A0A840YEX6</accession>
<dbReference type="AlphaFoldDB" id="A0A840YEX6"/>